<dbReference type="Gene3D" id="3.40.30.10">
    <property type="entry name" value="Glutaredoxin"/>
    <property type="match status" value="1"/>
</dbReference>
<dbReference type="InterPro" id="IPR036249">
    <property type="entry name" value="Thioredoxin-like_sf"/>
</dbReference>
<dbReference type="Pfam" id="PF01323">
    <property type="entry name" value="DSBA"/>
    <property type="match status" value="1"/>
</dbReference>
<evidence type="ECO:0000259" key="1">
    <source>
        <dbReference type="Pfam" id="PF01323"/>
    </source>
</evidence>
<dbReference type="SUPFAM" id="SSF52833">
    <property type="entry name" value="Thioredoxin-like"/>
    <property type="match status" value="1"/>
</dbReference>
<sequence length="238" mass="26327">MDIQIWSDIACPWCFIGKRRFERALEEFPQRDQVKVTWRSFQLDPTLPEHSDRDEIAYLVETKGMPREAVEQMVEQVRLNAEGEGLHYDFPSLVVANSRRAHRVLQAAKRADALDSGSRTDALKESLLSAHFEKGLDTGDRDVLVRLATEAGLDEVAARDALDSEELDRAVEDDIRTAAQLGVRGVPFFVVDEKYGVSGAQPTELFLQVLNTALAEQKPGLITVDGESGDACGPEGCA</sequence>
<reference evidence="3" key="1">
    <citation type="submission" date="2017-02" db="EMBL/GenBank/DDBJ databases">
        <title>Tessaracoccus aquaemaris sp. nov., isolated from the intestine of a Korean rockfish, Sebastes schlegelii, in a marine aquaculture pond.</title>
        <authorList>
            <person name="Tak E.J."/>
            <person name="Bae J.-W."/>
        </authorList>
    </citation>
    <scope>NUCLEOTIDE SEQUENCE [LARGE SCALE GENOMIC DNA]</scope>
    <source>
        <strain evidence="3">NSG39</strain>
    </source>
</reference>
<proteinExistence type="predicted"/>
<dbReference type="AlphaFoldDB" id="A0A1Q2CTA2"/>
<dbReference type="PANTHER" id="PTHR13887">
    <property type="entry name" value="GLUTATHIONE S-TRANSFERASE KAPPA"/>
    <property type="match status" value="1"/>
</dbReference>
<keyword evidence="3" id="KW-1185">Reference proteome</keyword>
<dbReference type="STRING" id="1332264.BW730_11790"/>
<evidence type="ECO:0000313" key="3">
    <source>
        <dbReference type="Proteomes" id="UP000188145"/>
    </source>
</evidence>
<protein>
    <submittedName>
        <fullName evidence="2">Disulfide bond formation protein DsbA</fullName>
    </submittedName>
</protein>
<dbReference type="GO" id="GO:0016491">
    <property type="term" value="F:oxidoreductase activity"/>
    <property type="evidence" value="ECO:0007669"/>
    <property type="project" value="InterPro"/>
</dbReference>
<evidence type="ECO:0000313" key="2">
    <source>
        <dbReference type="EMBL" id="AQP49352.1"/>
    </source>
</evidence>
<accession>A0A1Q2CTA2</accession>
<dbReference type="KEGG" id="tes:BW730_11790"/>
<dbReference type="OrthoDB" id="9799122at2"/>
<feature type="domain" description="DSBA-like thioredoxin" evidence="1">
    <location>
        <begin position="3"/>
        <end position="210"/>
    </location>
</feature>
<dbReference type="Proteomes" id="UP000188145">
    <property type="component" value="Chromosome"/>
</dbReference>
<gene>
    <name evidence="2" type="ORF">BW730_11790</name>
</gene>
<dbReference type="CDD" id="cd03024">
    <property type="entry name" value="DsbA_FrnE"/>
    <property type="match status" value="1"/>
</dbReference>
<dbReference type="InterPro" id="IPR001853">
    <property type="entry name" value="DSBA-like_thioredoxin_dom"/>
</dbReference>
<organism evidence="2 3">
    <name type="scientific">Tessaracoccus aquimaris</name>
    <dbReference type="NCBI Taxonomy" id="1332264"/>
    <lineage>
        <taxon>Bacteria</taxon>
        <taxon>Bacillati</taxon>
        <taxon>Actinomycetota</taxon>
        <taxon>Actinomycetes</taxon>
        <taxon>Propionibacteriales</taxon>
        <taxon>Propionibacteriaceae</taxon>
        <taxon>Tessaracoccus</taxon>
    </lineage>
</organism>
<dbReference type="EMBL" id="CP019606">
    <property type="protein sequence ID" value="AQP49352.1"/>
    <property type="molecule type" value="Genomic_DNA"/>
</dbReference>
<dbReference type="PANTHER" id="PTHR13887:SF41">
    <property type="entry name" value="THIOREDOXIN SUPERFAMILY PROTEIN"/>
    <property type="match status" value="1"/>
</dbReference>
<name>A0A1Q2CTA2_9ACTN</name>